<comment type="caution">
    <text evidence="1">The sequence shown here is derived from an EMBL/GenBank/DDBJ whole genome shotgun (WGS) entry which is preliminary data.</text>
</comment>
<accession>A0ACC2PRT7</accession>
<proteinExistence type="predicted"/>
<sequence>MNVLTARDIFNVLKEQPIFDSHGSLLREKNQVWSEAAEKLNGAINVHHLHESVRQDRHNLISDLRNFLGIPYPDEFRIEESKDEADSHCSSNEADDDSDFEVEDKQNLNNCDGMVFTLQLDEQE</sequence>
<name>A0ACC2PRT7_9HYME</name>
<evidence type="ECO:0000313" key="2">
    <source>
        <dbReference type="Proteomes" id="UP001239111"/>
    </source>
</evidence>
<protein>
    <submittedName>
        <fullName evidence="1">Uncharacterized protein</fullName>
    </submittedName>
</protein>
<keyword evidence="2" id="KW-1185">Reference proteome</keyword>
<gene>
    <name evidence="1" type="ORF">QAD02_021102</name>
</gene>
<reference evidence="1" key="1">
    <citation type="submission" date="2023-04" db="EMBL/GenBank/DDBJ databases">
        <title>A chromosome-level genome assembly of the parasitoid wasp Eretmocerus hayati.</title>
        <authorList>
            <person name="Zhong Y."/>
            <person name="Liu S."/>
            <person name="Liu Y."/>
        </authorList>
    </citation>
    <scope>NUCLEOTIDE SEQUENCE</scope>
    <source>
        <strain evidence="1">ZJU_SS_LIU_2023</strain>
    </source>
</reference>
<dbReference type="Proteomes" id="UP001239111">
    <property type="component" value="Chromosome 1"/>
</dbReference>
<dbReference type="EMBL" id="CM056741">
    <property type="protein sequence ID" value="KAJ8685309.1"/>
    <property type="molecule type" value="Genomic_DNA"/>
</dbReference>
<organism evidence="1 2">
    <name type="scientific">Eretmocerus hayati</name>
    <dbReference type="NCBI Taxonomy" id="131215"/>
    <lineage>
        <taxon>Eukaryota</taxon>
        <taxon>Metazoa</taxon>
        <taxon>Ecdysozoa</taxon>
        <taxon>Arthropoda</taxon>
        <taxon>Hexapoda</taxon>
        <taxon>Insecta</taxon>
        <taxon>Pterygota</taxon>
        <taxon>Neoptera</taxon>
        <taxon>Endopterygota</taxon>
        <taxon>Hymenoptera</taxon>
        <taxon>Apocrita</taxon>
        <taxon>Proctotrupomorpha</taxon>
        <taxon>Chalcidoidea</taxon>
        <taxon>Aphelinidae</taxon>
        <taxon>Aphelininae</taxon>
        <taxon>Eretmocerus</taxon>
    </lineage>
</organism>
<evidence type="ECO:0000313" key="1">
    <source>
        <dbReference type="EMBL" id="KAJ8685309.1"/>
    </source>
</evidence>